<proteinExistence type="predicted"/>
<dbReference type="SMART" id="SM00997">
    <property type="entry name" value="AdoHcyase_NAD"/>
    <property type="match status" value="1"/>
</dbReference>
<dbReference type="Gene3D" id="3.40.50.720">
    <property type="entry name" value="NAD(P)-binding Rossmann-like Domain"/>
    <property type="match status" value="1"/>
</dbReference>
<protein>
    <recommendedName>
        <fullName evidence="1">S-adenosyl-L-homocysteine hydrolase NAD binding domain-containing protein</fullName>
    </recommendedName>
</protein>
<accession>A0A9D1VCJ3</accession>
<reference evidence="2" key="1">
    <citation type="journal article" date="2021" name="PeerJ">
        <title>Extensive microbial diversity within the chicken gut microbiome revealed by metagenomics and culture.</title>
        <authorList>
            <person name="Gilroy R."/>
            <person name="Ravi A."/>
            <person name="Getino M."/>
            <person name="Pursley I."/>
            <person name="Horton D.L."/>
            <person name="Alikhan N.F."/>
            <person name="Baker D."/>
            <person name="Gharbi K."/>
            <person name="Hall N."/>
            <person name="Watson M."/>
            <person name="Adriaenssens E.M."/>
            <person name="Foster-Nyarko E."/>
            <person name="Jarju S."/>
            <person name="Secka A."/>
            <person name="Antonio M."/>
            <person name="Oren A."/>
            <person name="Chaudhuri R.R."/>
            <person name="La Ragione R."/>
            <person name="Hildebrand F."/>
            <person name="Pallen M.J."/>
        </authorList>
    </citation>
    <scope>NUCLEOTIDE SEQUENCE</scope>
    <source>
        <strain evidence="2">14975</strain>
    </source>
</reference>
<gene>
    <name evidence="2" type="ORF">H9862_06800</name>
</gene>
<organism evidence="2 3">
    <name type="scientific">Candidatus Akkermansia intestinigallinarum</name>
    <dbReference type="NCBI Taxonomy" id="2838431"/>
    <lineage>
        <taxon>Bacteria</taxon>
        <taxon>Pseudomonadati</taxon>
        <taxon>Verrucomicrobiota</taxon>
        <taxon>Verrucomicrobiia</taxon>
        <taxon>Verrucomicrobiales</taxon>
        <taxon>Akkermansiaceae</taxon>
        <taxon>Akkermansia</taxon>
    </lineage>
</organism>
<dbReference type="InterPro" id="IPR036291">
    <property type="entry name" value="NAD(P)-bd_dom_sf"/>
</dbReference>
<dbReference type="SUPFAM" id="SSF51735">
    <property type="entry name" value="NAD(P)-binding Rossmann-fold domains"/>
    <property type="match status" value="1"/>
</dbReference>
<comment type="caution">
    <text evidence="2">The sequence shown here is derived from an EMBL/GenBank/DDBJ whole genome shotgun (WGS) entry which is preliminary data.</text>
</comment>
<dbReference type="Proteomes" id="UP000823964">
    <property type="component" value="Unassembled WGS sequence"/>
</dbReference>
<evidence type="ECO:0000313" key="3">
    <source>
        <dbReference type="Proteomes" id="UP000823964"/>
    </source>
</evidence>
<dbReference type="AlphaFoldDB" id="A0A9D1VCJ3"/>
<evidence type="ECO:0000313" key="2">
    <source>
        <dbReference type="EMBL" id="HIX20290.1"/>
    </source>
</evidence>
<evidence type="ECO:0000259" key="1">
    <source>
        <dbReference type="SMART" id="SM00997"/>
    </source>
</evidence>
<dbReference type="EMBL" id="DXFQ01000124">
    <property type="protein sequence ID" value="HIX20290.1"/>
    <property type="molecule type" value="Genomic_DNA"/>
</dbReference>
<dbReference type="SUPFAM" id="SSF52283">
    <property type="entry name" value="Formate/glycerate dehydrogenase catalytic domain-like"/>
    <property type="match status" value="1"/>
</dbReference>
<sequence>MNEYAQKIKDTLTARYRDEEWPALLRQTDEWSVTRPLEGLRILDATPLYSNTLGKFMALLAAGAEVYVPWRYQLPLDQSVLDRLGEYGVKRARRGDDNFDIVLDCSGQCAQLHPTLGFCELTRSGVSRYERVHSPVFIVDSSRIKRIEAVLGTGESFFRALSQLGHSDVEGRRLLVVGYGKVGHGITYYARKNGMKVTVADEIDKSGELPGDVAFVNTGDPEAFREAVLHSWCVVTATGKISALRHKLDAPAVIESPVLLANMGVEDEYGSAIPNHRVLNNKHPLNFILDDPTSMRFIDATMALHNACALELLIQDLPHRALSPSPDIEKHILDTVREKGIISSDLEVVNSEAL</sequence>
<name>A0A9D1VCJ3_9BACT</name>
<dbReference type="InterPro" id="IPR015878">
    <property type="entry name" value="Ado_hCys_hydrolase_NAD-bd"/>
</dbReference>
<feature type="domain" description="S-adenosyl-L-homocysteine hydrolase NAD binding" evidence="1">
    <location>
        <begin position="149"/>
        <end position="292"/>
    </location>
</feature>
<reference evidence="2" key="2">
    <citation type="submission" date="2021-04" db="EMBL/GenBank/DDBJ databases">
        <authorList>
            <person name="Gilroy R."/>
        </authorList>
    </citation>
    <scope>NUCLEOTIDE SEQUENCE</scope>
    <source>
        <strain evidence="2">14975</strain>
    </source>
</reference>